<evidence type="ECO:0000313" key="2">
    <source>
        <dbReference type="Proteomes" id="UP000014009"/>
    </source>
</evidence>
<comment type="caution">
    <text evidence="1">The sequence shown here is derived from an EMBL/GenBank/DDBJ whole genome shotgun (WGS) entry which is preliminary data.</text>
</comment>
<organism evidence="1 2">
    <name type="scientific">Bacillus cereus HuB4-4</name>
    <dbReference type="NCBI Taxonomy" id="1053211"/>
    <lineage>
        <taxon>Bacteria</taxon>
        <taxon>Bacillati</taxon>
        <taxon>Bacillota</taxon>
        <taxon>Bacilli</taxon>
        <taxon>Bacillales</taxon>
        <taxon>Bacillaceae</taxon>
        <taxon>Bacillus</taxon>
        <taxon>Bacillus cereus group</taxon>
    </lineage>
</organism>
<gene>
    <name evidence="1" type="ORF">IGM_06636</name>
</gene>
<dbReference type="RefSeq" id="WP_016099667.1">
    <property type="nucleotide sequence ID" value="NZ_KB976549.1"/>
</dbReference>
<sequence length="98" mass="11426">MNYYEFNKQDYYALIAVKEKEGRDSLEKAFEIYHEIVGYNSVQEVKEAGNPTPMLYREAINLYKKTMAEISSIESMTEHIKQFNEYEDTVVLIDGAVV</sequence>
<accession>A0A9W5QMY2</accession>
<dbReference type="EMBL" id="AHEF01000105">
    <property type="protein sequence ID" value="EOP78685.1"/>
    <property type="molecule type" value="Genomic_DNA"/>
</dbReference>
<name>A0A9W5QMY2_BACCE</name>
<protein>
    <submittedName>
        <fullName evidence="1">Uncharacterized protein</fullName>
    </submittedName>
</protein>
<dbReference type="Proteomes" id="UP000014009">
    <property type="component" value="Unassembled WGS sequence"/>
</dbReference>
<dbReference type="AlphaFoldDB" id="A0A9W5QMY2"/>
<evidence type="ECO:0000313" key="1">
    <source>
        <dbReference type="EMBL" id="EOP78685.1"/>
    </source>
</evidence>
<proteinExistence type="predicted"/>
<reference evidence="1 2" key="1">
    <citation type="submission" date="2012-12" db="EMBL/GenBank/DDBJ databases">
        <title>The Genome Sequence of Bacillus cereus HuB4-4.</title>
        <authorList>
            <consortium name="The Broad Institute Genome Sequencing Platform"/>
            <consortium name="The Broad Institute Genome Sequencing Center for Infectious Disease"/>
            <person name="Feldgarden M."/>
            <person name="Van der Auwera G.A."/>
            <person name="Mahillon J."/>
            <person name="Duprez V."/>
            <person name="Timmery S."/>
            <person name="Mattelet C."/>
            <person name="Dierick K."/>
            <person name="Sun M."/>
            <person name="Yu Z."/>
            <person name="Zhu L."/>
            <person name="Hu X."/>
            <person name="Shank E.B."/>
            <person name="Swiecicka I."/>
            <person name="Hansen B.M."/>
            <person name="Andrup L."/>
            <person name="Walker B."/>
            <person name="Young S.K."/>
            <person name="Zeng Q."/>
            <person name="Gargeya S."/>
            <person name="Fitzgerald M."/>
            <person name="Haas B."/>
            <person name="Abouelleil A."/>
            <person name="Alvarado L."/>
            <person name="Arachchi H.M."/>
            <person name="Berlin A.M."/>
            <person name="Chapman S.B."/>
            <person name="Dewar J."/>
            <person name="Goldberg J."/>
            <person name="Griggs A."/>
            <person name="Gujja S."/>
            <person name="Hansen M."/>
            <person name="Howarth C."/>
            <person name="Imamovic A."/>
            <person name="Larimer J."/>
            <person name="McCowan C."/>
            <person name="Murphy C."/>
            <person name="Neiman D."/>
            <person name="Pearson M."/>
            <person name="Priest M."/>
            <person name="Roberts A."/>
            <person name="Saif S."/>
            <person name="Shea T."/>
            <person name="Sisk P."/>
            <person name="Sykes S."/>
            <person name="Wortman J."/>
            <person name="Nusbaum C."/>
            <person name="Birren B."/>
        </authorList>
    </citation>
    <scope>NUCLEOTIDE SEQUENCE [LARGE SCALE GENOMIC DNA]</scope>
    <source>
        <strain evidence="1 2">HuB4-4</strain>
    </source>
</reference>